<organism evidence="2">
    <name type="scientific">marine sediment metagenome</name>
    <dbReference type="NCBI Taxonomy" id="412755"/>
    <lineage>
        <taxon>unclassified sequences</taxon>
        <taxon>metagenomes</taxon>
        <taxon>ecological metagenomes</taxon>
    </lineage>
</organism>
<comment type="caution">
    <text evidence="2">The sequence shown here is derived from an EMBL/GenBank/DDBJ whole genome shotgun (WGS) entry which is preliminary data.</text>
</comment>
<evidence type="ECO:0000313" key="2">
    <source>
        <dbReference type="EMBL" id="GAG50665.1"/>
    </source>
</evidence>
<dbReference type="EMBL" id="BARS01057355">
    <property type="protein sequence ID" value="GAG50665.1"/>
    <property type="molecule type" value="Genomic_DNA"/>
</dbReference>
<protein>
    <recommendedName>
        <fullName evidence="1">NAD-dependent epimerase/dehydratase domain-containing protein</fullName>
    </recommendedName>
</protein>
<dbReference type="SUPFAM" id="SSF51735">
    <property type="entry name" value="NAD(P)-binding Rossmann-fold domains"/>
    <property type="match status" value="1"/>
</dbReference>
<dbReference type="InterPro" id="IPR001509">
    <property type="entry name" value="Epimerase_deHydtase"/>
</dbReference>
<name>X0Y4I1_9ZZZZ</name>
<dbReference type="InterPro" id="IPR036291">
    <property type="entry name" value="NAD(P)-bd_dom_sf"/>
</dbReference>
<dbReference type="CDD" id="cd08946">
    <property type="entry name" value="SDR_e"/>
    <property type="match status" value="1"/>
</dbReference>
<feature type="domain" description="NAD-dependent epimerase/dehydratase" evidence="1">
    <location>
        <begin position="4"/>
        <end position="139"/>
    </location>
</feature>
<proteinExistence type="predicted"/>
<dbReference type="Gene3D" id="3.40.50.720">
    <property type="entry name" value="NAD(P)-binding Rossmann-like Domain"/>
    <property type="match status" value="1"/>
</dbReference>
<dbReference type="Pfam" id="PF01370">
    <property type="entry name" value="Epimerase"/>
    <property type="match status" value="1"/>
</dbReference>
<evidence type="ECO:0000259" key="1">
    <source>
        <dbReference type="Pfam" id="PF01370"/>
    </source>
</evidence>
<dbReference type="PANTHER" id="PTHR43245">
    <property type="entry name" value="BIFUNCTIONAL POLYMYXIN RESISTANCE PROTEIN ARNA"/>
    <property type="match status" value="1"/>
</dbReference>
<reference evidence="2" key="1">
    <citation type="journal article" date="2014" name="Front. Microbiol.">
        <title>High frequency of phylogenetically diverse reductive dehalogenase-homologous genes in deep subseafloor sedimentary metagenomes.</title>
        <authorList>
            <person name="Kawai M."/>
            <person name="Futagami T."/>
            <person name="Toyoda A."/>
            <person name="Takaki Y."/>
            <person name="Nishi S."/>
            <person name="Hori S."/>
            <person name="Arai W."/>
            <person name="Tsubouchi T."/>
            <person name="Morono Y."/>
            <person name="Uchiyama I."/>
            <person name="Ito T."/>
            <person name="Fujiyama A."/>
            <person name="Inagaki F."/>
            <person name="Takami H."/>
        </authorList>
    </citation>
    <scope>NUCLEOTIDE SEQUENCE</scope>
    <source>
        <strain evidence="2">Expedition CK06-06</strain>
    </source>
</reference>
<dbReference type="PANTHER" id="PTHR43245:SF23">
    <property type="entry name" value="NAD(P)-BINDING DOMAIN-CONTAINING PROTEIN"/>
    <property type="match status" value="1"/>
</dbReference>
<gene>
    <name evidence="2" type="ORF">S01H1_84121</name>
</gene>
<dbReference type="InterPro" id="IPR050177">
    <property type="entry name" value="Lipid_A_modif_metabolic_enz"/>
</dbReference>
<accession>X0Y4I1</accession>
<sequence length="143" mass="16133">TLAAKRLADLCVAHGVRRYIFASSCSIYDRGVGDDSRDVLLDEESDVDPRAAYSRSKYDAERLLLDMAGDDFCPVILRKGTIYGFSPRMRYDLVVNTFVKDALSKGCITVHYGGEMWRPLVEVRDVAQAYIVCLRADEEKVKE</sequence>
<dbReference type="AlphaFoldDB" id="X0Y4I1"/>
<feature type="non-terminal residue" evidence="2">
    <location>
        <position position="1"/>
    </location>
</feature>
<feature type="non-terminal residue" evidence="2">
    <location>
        <position position="143"/>
    </location>
</feature>